<dbReference type="AlphaFoldDB" id="A0A4P7P498"/>
<dbReference type="InterPro" id="IPR010775">
    <property type="entry name" value="DUF1365"/>
</dbReference>
<evidence type="ECO:0000313" key="1">
    <source>
        <dbReference type="EMBL" id="QBZ84192.1"/>
    </source>
</evidence>
<dbReference type="Pfam" id="PF07103">
    <property type="entry name" value="DUF1365"/>
    <property type="match status" value="1"/>
</dbReference>
<dbReference type="EMBL" id="CP032096">
    <property type="protein sequence ID" value="QBZ84192.1"/>
    <property type="molecule type" value="Genomic_DNA"/>
</dbReference>
<dbReference type="RefSeq" id="WP_135796722.1">
    <property type="nucleotide sequence ID" value="NZ_CP032096.1"/>
</dbReference>
<dbReference type="Proteomes" id="UP000296201">
    <property type="component" value="Chromosome"/>
</dbReference>
<name>A0A4P7P498_9GAMM</name>
<evidence type="ECO:0000313" key="2">
    <source>
        <dbReference type="Proteomes" id="UP000296201"/>
    </source>
</evidence>
<dbReference type="PANTHER" id="PTHR33973:SF4">
    <property type="entry name" value="OS07G0153300 PROTEIN"/>
    <property type="match status" value="1"/>
</dbReference>
<proteinExistence type="predicted"/>
<accession>A0A4P7P498</accession>
<evidence type="ECO:0008006" key="3">
    <source>
        <dbReference type="Google" id="ProtNLM"/>
    </source>
</evidence>
<dbReference type="OrthoDB" id="9778801at2"/>
<reference evidence="1 2" key="1">
    <citation type="submission" date="2018-08" db="EMBL/GenBank/DDBJ databases">
        <title>Horizontal acquisition of hydrogen conversion ability and other habitat adaptations in Hydrogenovibrio crunogenus strains.</title>
        <authorList>
            <person name="Gonnella G."/>
            <person name="Adam N."/>
            <person name="Perner M."/>
        </authorList>
    </citation>
    <scope>NUCLEOTIDE SEQUENCE [LARGE SCALE GENOMIC DNA]</scope>
    <source>
        <strain evidence="1 2">SP-41</strain>
    </source>
</reference>
<gene>
    <name evidence="1" type="ORF">GHNINEIG_02269</name>
</gene>
<sequence>MPSQGYLCDVMHQRLRPFQYRFNYKVFNLKVDIDRIETESEQLKWLSLNRFNLISLFTKDYGARDPNISWREWANTLLADYGLPSPADRIELVCSPRMLGVIFNPLAVWYAYNQNNELIGIIGEVSNTFGQWHHYVLTRQGKPLVLPNQTLKARANKDFHVSPFISMNAFYQFRFYIPGQHYKLWIRQYEQNKPTLIATQIGKQHPLTNALLLKATLHFPMNSLKVLLLIHWWALKIWVKGGKFHPTPKHLSQTQHSHSEMTLC</sequence>
<organism evidence="1 2">
    <name type="scientific">Hydrogenovibrio crunogenus</name>
    <dbReference type="NCBI Taxonomy" id="39765"/>
    <lineage>
        <taxon>Bacteria</taxon>
        <taxon>Pseudomonadati</taxon>
        <taxon>Pseudomonadota</taxon>
        <taxon>Gammaproteobacteria</taxon>
        <taxon>Thiotrichales</taxon>
        <taxon>Piscirickettsiaceae</taxon>
        <taxon>Hydrogenovibrio</taxon>
    </lineage>
</organism>
<dbReference type="PANTHER" id="PTHR33973">
    <property type="entry name" value="OS07G0153300 PROTEIN"/>
    <property type="match status" value="1"/>
</dbReference>
<keyword evidence="2" id="KW-1185">Reference proteome</keyword>
<protein>
    <recommendedName>
        <fullName evidence="3">DUF1365 domain-containing protein</fullName>
    </recommendedName>
</protein>